<evidence type="ECO:0000256" key="4">
    <source>
        <dbReference type="ARBA" id="ARBA00004740"/>
    </source>
</evidence>
<keyword evidence="11" id="KW-0458">Lysosome</keyword>
<dbReference type="Proteomes" id="UP000321400">
    <property type="component" value="Unassembled WGS sequence"/>
</dbReference>
<evidence type="ECO:0000259" key="16">
    <source>
        <dbReference type="Pfam" id="PF00703"/>
    </source>
</evidence>
<dbReference type="Gene3D" id="3.20.20.80">
    <property type="entry name" value="Glycosidases"/>
    <property type="match status" value="1"/>
</dbReference>
<evidence type="ECO:0000256" key="5">
    <source>
        <dbReference type="ARBA" id="ARBA00011738"/>
    </source>
</evidence>
<feature type="domain" description="Beta-mannosidase Ig-fold" evidence="17">
    <location>
        <begin position="770"/>
        <end position="812"/>
    </location>
</feature>
<evidence type="ECO:0000256" key="12">
    <source>
        <dbReference type="ARBA" id="ARBA00023295"/>
    </source>
</evidence>
<dbReference type="RefSeq" id="WP_089799807.1">
    <property type="nucleotide sequence ID" value="NZ_BJYE01000003.1"/>
</dbReference>
<gene>
    <name evidence="20" type="ORF">HAL01_03540</name>
</gene>
<dbReference type="EMBL" id="BJYE01000003">
    <property type="protein sequence ID" value="GEN55890.1"/>
    <property type="molecule type" value="Genomic_DNA"/>
</dbReference>
<dbReference type="GO" id="GO:0005975">
    <property type="term" value="P:carbohydrate metabolic process"/>
    <property type="evidence" value="ECO:0007669"/>
    <property type="project" value="InterPro"/>
</dbReference>
<evidence type="ECO:0000256" key="15">
    <source>
        <dbReference type="ARBA" id="ARBA00041614"/>
    </source>
</evidence>
<keyword evidence="12" id="KW-0326">Glycosidase</keyword>
<name>A0A511WXP9_9BACI</name>
<keyword evidence="21" id="KW-1185">Reference proteome</keyword>
<feature type="domain" description="Glycoside hydrolase family 2 immunoglobulin-like beta-sandwich" evidence="16">
    <location>
        <begin position="197"/>
        <end position="298"/>
    </location>
</feature>
<evidence type="ECO:0000256" key="13">
    <source>
        <dbReference type="ARBA" id="ARBA00038429"/>
    </source>
</evidence>
<sequence length="831" mass="96528">MEKLMLEKWRFKQMGEKEWYPAYVPGCVHTDLLKNKLIVDPFYGDHEKDLQWIDKVDWCYETTLHVTEEMLVKQMVLIFHGLDTYADIYLNDVLVQKTANMFRIYKLPIRHLVARGENRLRIVFKSPIQMDLPKLHALGYQLPAVNDDSAMGGLGDKKLSIFARKAPFHYGWDWGPRFVTSGIYKPVELKIYEELIIEDLYIRMTTVEEHEAIGEVEMAFNVAHSGVYTFTLHTESYRIEKTYEVEEGHQTITLPVTIKQPKRWYTHDLGEPYMYTFTLSVRDEKRLIAQKQLKTGLRKVRLITDKDQLGTSFYFELNNQPLFIKGANHIPNDSFVSEVTDQRYQNEIDAALFAGMNMLRVWGGGIYEMDVFYEKCDEEGILVWQDFMFACSMYPGDETFVANVKQEAIDQVKRLRHHPSIALWCGNNEMDAAWAHYEEDGGWGWKKPFSNVEREKIWSDYQKVFHGVLKETVATYTTEDYWSSSPLRLEIEDASRHAFTASNAGDVHYWDVWHGKKPFEAYHDNVGRFMSEYGFQSFPEKRTIDTFLTEKDYAIDSQYMLHHQKNGDGNHLIETYMSEALPKPKDFEGYLYLSQVLQQEAIKQAIEAHRKAMPYCMGTLYWQLNDCWPVASWSSIDYFGRYKALHYQVKESYQRQWLVMSQEGDNVMIHGINDGEAISGELIVSLTSIDGAVHFIDHLPITLDQYSSACLKTYNYVTLLEGVNHKDVVLTVTFKGLSQAIDVTNRHYFVKTKALPLKEGAVMVQKIKPYVYHVSSEVFQKAVRLEASIDGHFSANYFDLLPNEVKEVVFYPADVHQLIKVDAKGMASFIV</sequence>
<evidence type="ECO:0000256" key="6">
    <source>
        <dbReference type="ARBA" id="ARBA00012754"/>
    </source>
</evidence>
<comment type="similarity">
    <text evidence="13">Belongs to the glycosyl hydrolase 2 family. Beta-mannosidase B subfamily.</text>
</comment>
<keyword evidence="9" id="KW-0378">Hydrolase</keyword>
<comment type="caution">
    <text evidence="20">The sequence shown here is derived from an EMBL/GenBank/DDBJ whole genome shotgun (WGS) entry which is preliminary data.</text>
</comment>
<evidence type="ECO:0000256" key="3">
    <source>
        <dbReference type="ARBA" id="ARBA00004613"/>
    </source>
</evidence>
<dbReference type="Pfam" id="PF22666">
    <property type="entry name" value="Glyco_hydro_2_N2"/>
    <property type="match status" value="1"/>
</dbReference>
<dbReference type="Pfam" id="PF17753">
    <property type="entry name" value="Ig_mannosidase"/>
    <property type="match status" value="1"/>
</dbReference>
<dbReference type="PANTHER" id="PTHR43730:SF1">
    <property type="entry name" value="BETA-MANNOSIDASE"/>
    <property type="match status" value="1"/>
</dbReference>
<dbReference type="InterPro" id="IPR036156">
    <property type="entry name" value="Beta-gal/glucu_dom_sf"/>
</dbReference>
<dbReference type="InterPro" id="IPR041447">
    <property type="entry name" value="Mannosidase_ig"/>
</dbReference>
<dbReference type="AlphaFoldDB" id="A0A511WXP9"/>
<dbReference type="InterPro" id="IPR008979">
    <property type="entry name" value="Galactose-bd-like_sf"/>
</dbReference>
<dbReference type="InterPro" id="IPR013783">
    <property type="entry name" value="Ig-like_fold"/>
</dbReference>
<evidence type="ECO:0000313" key="20">
    <source>
        <dbReference type="EMBL" id="GEN55890.1"/>
    </source>
</evidence>
<dbReference type="FunFam" id="2.60.120.260:FF:000060">
    <property type="entry name" value="Probable beta-mannosidase"/>
    <property type="match status" value="1"/>
</dbReference>
<dbReference type="Pfam" id="PF00703">
    <property type="entry name" value="Glyco_hydro_2"/>
    <property type="match status" value="1"/>
</dbReference>
<evidence type="ECO:0000259" key="17">
    <source>
        <dbReference type="Pfam" id="PF17753"/>
    </source>
</evidence>
<dbReference type="Gene3D" id="2.60.40.10">
    <property type="entry name" value="Immunoglobulins"/>
    <property type="match status" value="3"/>
</dbReference>
<feature type="domain" description="Beta-mannosidase-like galactose-binding" evidence="19">
    <location>
        <begin position="9"/>
        <end position="185"/>
    </location>
</feature>
<dbReference type="EC" id="3.2.1.25" evidence="6"/>
<evidence type="ECO:0000313" key="21">
    <source>
        <dbReference type="Proteomes" id="UP000321400"/>
    </source>
</evidence>
<proteinExistence type="inferred from homology"/>
<keyword evidence="7" id="KW-0964">Secreted</keyword>
<evidence type="ECO:0000256" key="9">
    <source>
        <dbReference type="ARBA" id="ARBA00022801"/>
    </source>
</evidence>
<dbReference type="GO" id="GO:0005576">
    <property type="term" value="C:extracellular region"/>
    <property type="evidence" value="ECO:0007669"/>
    <property type="project" value="UniProtKB-SubCell"/>
</dbReference>
<comment type="pathway">
    <text evidence="4">Glycan metabolism; N-glycan degradation.</text>
</comment>
<evidence type="ECO:0000256" key="7">
    <source>
        <dbReference type="ARBA" id="ARBA00022525"/>
    </source>
</evidence>
<dbReference type="InterPro" id="IPR006102">
    <property type="entry name" value="Ig-like_GH2"/>
</dbReference>
<dbReference type="SUPFAM" id="SSF49785">
    <property type="entry name" value="Galactose-binding domain-like"/>
    <property type="match status" value="1"/>
</dbReference>
<dbReference type="Pfam" id="PF17786">
    <property type="entry name" value="Mannosidase_ig"/>
    <property type="match status" value="1"/>
</dbReference>
<dbReference type="PANTHER" id="PTHR43730">
    <property type="entry name" value="BETA-MANNOSIDASE"/>
    <property type="match status" value="1"/>
</dbReference>
<comment type="subunit">
    <text evidence="5">Homodimer.</text>
</comment>
<comment type="subcellular location">
    <subcellularLocation>
        <location evidence="2">Lysosome</location>
    </subcellularLocation>
    <subcellularLocation>
        <location evidence="3">Secreted</location>
    </subcellularLocation>
</comment>
<evidence type="ECO:0000256" key="14">
    <source>
        <dbReference type="ARBA" id="ARBA00041069"/>
    </source>
</evidence>
<reference evidence="20 21" key="1">
    <citation type="submission" date="2019-07" db="EMBL/GenBank/DDBJ databases">
        <title>Whole genome shotgun sequence of Halolactibacillus alkaliphilus NBRC 103919.</title>
        <authorList>
            <person name="Hosoyama A."/>
            <person name="Uohara A."/>
            <person name="Ohji S."/>
            <person name="Ichikawa N."/>
        </authorList>
    </citation>
    <scope>NUCLEOTIDE SEQUENCE [LARGE SCALE GENOMIC DNA]</scope>
    <source>
        <strain evidence="20 21">NBRC 103919</strain>
    </source>
</reference>
<evidence type="ECO:0000256" key="11">
    <source>
        <dbReference type="ARBA" id="ARBA00023228"/>
    </source>
</evidence>
<dbReference type="SUPFAM" id="SSF49303">
    <property type="entry name" value="beta-Galactosidase/glucuronidase domain"/>
    <property type="match status" value="3"/>
</dbReference>
<dbReference type="InterPro" id="IPR041625">
    <property type="entry name" value="Beta-mannosidase_Ig"/>
</dbReference>
<dbReference type="STRING" id="442899.SAMN05720591_10362"/>
<dbReference type="GO" id="GO:0006516">
    <property type="term" value="P:glycoprotein catabolic process"/>
    <property type="evidence" value="ECO:0007669"/>
    <property type="project" value="TreeGrafter"/>
</dbReference>
<dbReference type="Gene3D" id="2.60.120.260">
    <property type="entry name" value="Galactose-binding domain-like"/>
    <property type="match status" value="1"/>
</dbReference>
<organism evidence="20 21">
    <name type="scientific">Halolactibacillus alkaliphilus</name>
    <dbReference type="NCBI Taxonomy" id="442899"/>
    <lineage>
        <taxon>Bacteria</taxon>
        <taxon>Bacillati</taxon>
        <taxon>Bacillota</taxon>
        <taxon>Bacilli</taxon>
        <taxon>Bacillales</taxon>
        <taxon>Bacillaceae</taxon>
        <taxon>Halolactibacillus</taxon>
    </lineage>
</organism>
<evidence type="ECO:0000256" key="1">
    <source>
        <dbReference type="ARBA" id="ARBA00000829"/>
    </source>
</evidence>
<feature type="domain" description="Mannosidase Ig/CBM-like" evidence="18">
    <location>
        <begin position="666"/>
        <end position="753"/>
    </location>
</feature>
<keyword evidence="10" id="KW-0325">Glycoprotein</keyword>
<dbReference type="GO" id="GO:0005764">
    <property type="term" value="C:lysosome"/>
    <property type="evidence" value="ECO:0007669"/>
    <property type="project" value="UniProtKB-SubCell"/>
</dbReference>
<dbReference type="FunFam" id="3.20.20.80:FF:000050">
    <property type="entry name" value="Beta-mannosidase B"/>
    <property type="match status" value="1"/>
</dbReference>
<dbReference type="SUPFAM" id="SSF51445">
    <property type="entry name" value="(Trans)glycosidases"/>
    <property type="match status" value="1"/>
</dbReference>
<dbReference type="InterPro" id="IPR054593">
    <property type="entry name" value="Beta-mannosidase-like_N2"/>
</dbReference>
<evidence type="ECO:0000259" key="18">
    <source>
        <dbReference type="Pfam" id="PF17786"/>
    </source>
</evidence>
<evidence type="ECO:0000256" key="8">
    <source>
        <dbReference type="ARBA" id="ARBA00022729"/>
    </source>
</evidence>
<keyword evidence="8" id="KW-0732">Signal</keyword>
<dbReference type="InterPro" id="IPR017853">
    <property type="entry name" value="GH"/>
</dbReference>
<comment type="catalytic activity">
    <reaction evidence="1">
        <text>Hydrolysis of terminal, non-reducing beta-D-mannose residues in beta-D-mannosides.</text>
        <dbReference type="EC" id="3.2.1.25"/>
    </reaction>
</comment>
<evidence type="ECO:0000259" key="19">
    <source>
        <dbReference type="Pfam" id="PF22666"/>
    </source>
</evidence>
<dbReference type="InterPro" id="IPR050887">
    <property type="entry name" value="Beta-mannosidase_GH2"/>
</dbReference>
<evidence type="ECO:0000256" key="2">
    <source>
        <dbReference type="ARBA" id="ARBA00004371"/>
    </source>
</evidence>
<dbReference type="GO" id="GO:0004567">
    <property type="term" value="F:beta-mannosidase activity"/>
    <property type="evidence" value="ECO:0007669"/>
    <property type="project" value="UniProtKB-EC"/>
</dbReference>
<evidence type="ECO:0000256" key="10">
    <source>
        <dbReference type="ARBA" id="ARBA00023180"/>
    </source>
</evidence>
<accession>A0A511WXP9</accession>
<protein>
    <recommendedName>
        <fullName evidence="14">Beta-mannosidase B</fullName>
        <ecNumber evidence="6">3.2.1.25</ecNumber>
    </recommendedName>
    <alternativeName>
        <fullName evidence="15">Mannanase B</fullName>
    </alternativeName>
</protein>
<dbReference type="OrthoDB" id="9801077at2"/>